<protein>
    <submittedName>
        <fullName evidence="1">Uncharacterized protein</fullName>
    </submittedName>
</protein>
<keyword evidence="2" id="KW-1185">Reference proteome</keyword>
<dbReference type="GeneID" id="18930722"/>
<sequence>MNDLIVSDEASWKDRMKEIFDLAGRHVAIQQPQLFLRLSQILIQFIALREVPLNVVQLIHLRLLEFYQMECAQSDQPVEAKASRVTETLRLYEKKYKECIGRLTPGDFKTNMNPSESLTILYQCRKDWSDLAYHLLVIGLLKIRNHFFCSGFLVKKNPHLQFVLETQLVQTQFIEQVKAIKFATRDYHPVAHLFSTNSIAKLREWSEVVEDHIKSLADVNDRRVLCLLSTNFVHDFRLRLYATHSVLKDFVAAQELIKPYGVEVPQNMCKTDQIKVIRFWSINVEVFLMIKSLEKTKPIQRTIESLVVKDFDEVSQIMRKFLDQVPEFSCLVNKPALVQFLQYYLKATESDENRAIVEEALKKFIKSVQKQSAKWRYHLKSTVGLVQGFNPLSIVRQIPSIGKQDG</sequence>
<dbReference type="KEGG" id="mlr:MELLADRAFT_66888"/>
<name>F4S102_MELLP</name>
<reference evidence="2" key="1">
    <citation type="journal article" date="2011" name="Proc. Natl. Acad. Sci. U.S.A.">
        <title>Obligate biotrophy features unraveled by the genomic analysis of rust fungi.</title>
        <authorList>
            <person name="Duplessis S."/>
            <person name="Cuomo C.A."/>
            <person name="Lin Y.-C."/>
            <person name="Aerts A."/>
            <person name="Tisserant E."/>
            <person name="Veneault-Fourrey C."/>
            <person name="Joly D.L."/>
            <person name="Hacquard S."/>
            <person name="Amselem J."/>
            <person name="Cantarel B.L."/>
            <person name="Chiu R."/>
            <person name="Coutinho P.M."/>
            <person name="Feau N."/>
            <person name="Field M."/>
            <person name="Frey P."/>
            <person name="Gelhaye E."/>
            <person name="Goldberg J."/>
            <person name="Grabherr M.G."/>
            <person name="Kodira C.D."/>
            <person name="Kohler A."/>
            <person name="Kuees U."/>
            <person name="Lindquist E.A."/>
            <person name="Lucas S.M."/>
            <person name="Mago R."/>
            <person name="Mauceli E."/>
            <person name="Morin E."/>
            <person name="Murat C."/>
            <person name="Pangilinan J.L."/>
            <person name="Park R."/>
            <person name="Pearson M."/>
            <person name="Quesneville H."/>
            <person name="Rouhier N."/>
            <person name="Sakthikumar S."/>
            <person name="Salamov A.A."/>
            <person name="Schmutz J."/>
            <person name="Selles B."/>
            <person name="Shapiro H."/>
            <person name="Tanguay P."/>
            <person name="Tuskan G.A."/>
            <person name="Henrissat B."/>
            <person name="Van de Peer Y."/>
            <person name="Rouze P."/>
            <person name="Ellis J.G."/>
            <person name="Dodds P.N."/>
            <person name="Schein J.E."/>
            <person name="Zhong S."/>
            <person name="Hamelin R.C."/>
            <person name="Grigoriev I.V."/>
            <person name="Szabo L.J."/>
            <person name="Martin F."/>
        </authorList>
    </citation>
    <scope>NUCLEOTIDE SEQUENCE [LARGE SCALE GENOMIC DNA]</scope>
    <source>
        <strain evidence="2">98AG31 / pathotype 3-4-7</strain>
    </source>
</reference>
<dbReference type="AlphaFoldDB" id="F4S102"/>
<dbReference type="VEuPathDB" id="FungiDB:MELLADRAFT_66888"/>
<accession>F4S102</accession>
<dbReference type="EMBL" id="GL883136">
    <property type="protein sequence ID" value="EGG01682.1"/>
    <property type="molecule type" value="Genomic_DNA"/>
</dbReference>
<dbReference type="OrthoDB" id="10590869at2759"/>
<evidence type="ECO:0000313" key="2">
    <source>
        <dbReference type="Proteomes" id="UP000001072"/>
    </source>
</evidence>
<organism evidence="2">
    <name type="scientific">Melampsora larici-populina (strain 98AG31 / pathotype 3-4-7)</name>
    <name type="common">Poplar leaf rust fungus</name>
    <dbReference type="NCBI Taxonomy" id="747676"/>
    <lineage>
        <taxon>Eukaryota</taxon>
        <taxon>Fungi</taxon>
        <taxon>Dikarya</taxon>
        <taxon>Basidiomycota</taxon>
        <taxon>Pucciniomycotina</taxon>
        <taxon>Pucciniomycetes</taxon>
        <taxon>Pucciniales</taxon>
        <taxon>Melampsoraceae</taxon>
        <taxon>Melampsora</taxon>
    </lineage>
</organism>
<dbReference type="RefSeq" id="XP_007415027.1">
    <property type="nucleotide sequence ID" value="XM_007414965.1"/>
</dbReference>
<gene>
    <name evidence="1" type="ORF">MELLADRAFT_66888</name>
</gene>
<proteinExistence type="predicted"/>
<evidence type="ECO:0000313" key="1">
    <source>
        <dbReference type="EMBL" id="EGG01682.1"/>
    </source>
</evidence>
<dbReference type="InParanoid" id="F4S102"/>
<dbReference type="Proteomes" id="UP000001072">
    <property type="component" value="Unassembled WGS sequence"/>
</dbReference>
<dbReference type="HOGENOM" id="CLU_678068_0_0_1"/>